<dbReference type="EMBL" id="CP102514">
    <property type="protein sequence ID" value="UUY45842.1"/>
    <property type="molecule type" value="Genomic_DNA"/>
</dbReference>
<sequence>MIARPTDDLAASFGRLGGEDDGQVWSSLWDHLCHQNCVYPDSYLALPYLAAIAAGRAPGAPDEAVSMAGLILSAADDEQTAQYADETTVLLGTARRLLGEAGADAPTFVYLLQALLAFEGERVWSVGRLEGLFTEEYEVDCPACSSTLFVAFGEYGTFAPVRTELLPAGSARTELLPAEPAALDALPARLHRLATDAGHEKVAYGLIHLFGRAVCPDCEAVFSVSDRVVERDE</sequence>
<dbReference type="RefSeq" id="WP_257854370.1">
    <property type="nucleotide sequence ID" value="NZ_CP102514.1"/>
</dbReference>
<gene>
    <name evidence="1" type="ORF">NRK68_00610</name>
</gene>
<dbReference type="GeneID" id="95571938"/>
<evidence type="ECO:0000313" key="2">
    <source>
        <dbReference type="Proteomes" id="UP001057738"/>
    </source>
</evidence>
<reference evidence="1" key="1">
    <citation type="submission" date="2022-08" db="EMBL/GenBank/DDBJ databases">
        <authorList>
            <person name="Tian L."/>
        </authorList>
    </citation>
    <scope>NUCLEOTIDE SEQUENCE</scope>
    <source>
        <strain evidence="1">CM253</strain>
    </source>
</reference>
<proteinExistence type="predicted"/>
<dbReference type="Proteomes" id="UP001057738">
    <property type="component" value="Chromosome"/>
</dbReference>
<name>A0ABY5PPL8_9ACTN</name>
<protein>
    <submittedName>
        <fullName evidence="1">Uncharacterized protein</fullName>
    </submittedName>
</protein>
<accession>A0ABY5PPL8</accession>
<keyword evidence="2" id="KW-1185">Reference proteome</keyword>
<organism evidence="1 2">
    <name type="scientific">Streptomyces yangpuensis</name>
    <dbReference type="NCBI Taxonomy" id="1648182"/>
    <lineage>
        <taxon>Bacteria</taxon>
        <taxon>Bacillati</taxon>
        <taxon>Actinomycetota</taxon>
        <taxon>Actinomycetes</taxon>
        <taxon>Kitasatosporales</taxon>
        <taxon>Streptomycetaceae</taxon>
        <taxon>Streptomyces</taxon>
    </lineage>
</organism>
<evidence type="ECO:0000313" key="1">
    <source>
        <dbReference type="EMBL" id="UUY45842.1"/>
    </source>
</evidence>